<sequence length="88" mass="9805">MLTQIWASATPLGDSLQKVSYCFVTRLKSRLSLLQNVNGNGTIANCVADVPSIAREEKTEAVQLLYQTTPYIAFGFMVTMRQDVKPHK</sequence>
<reference evidence="1 2" key="1">
    <citation type="journal article" date="2024" name="G3 (Bethesda)">
        <title>Genome assembly of Hibiscus sabdariffa L. provides insights into metabolisms of medicinal natural products.</title>
        <authorList>
            <person name="Kim T."/>
        </authorList>
    </citation>
    <scope>NUCLEOTIDE SEQUENCE [LARGE SCALE GENOMIC DNA]</scope>
    <source>
        <strain evidence="1">TK-2024</strain>
        <tissue evidence="1">Old leaves</tissue>
    </source>
</reference>
<protein>
    <submittedName>
        <fullName evidence="1">Uncharacterized protein</fullName>
    </submittedName>
</protein>
<accession>A0ABR2QXW7</accession>
<evidence type="ECO:0000313" key="2">
    <source>
        <dbReference type="Proteomes" id="UP001396334"/>
    </source>
</evidence>
<evidence type="ECO:0000313" key="1">
    <source>
        <dbReference type="EMBL" id="KAK9005334.1"/>
    </source>
</evidence>
<keyword evidence="2" id="KW-1185">Reference proteome</keyword>
<comment type="caution">
    <text evidence="1">The sequence shown here is derived from an EMBL/GenBank/DDBJ whole genome shotgun (WGS) entry which is preliminary data.</text>
</comment>
<proteinExistence type="predicted"/>
<gene>
    <name evidence="1" type="ORF">V6N11_042771</name>
</gene>
<dbReference type="Proteomes" id="UP001396334">
    <property type="component" value="Unassembled WGS sequence"/>
</dbReference>
<name>A0ABR2QXW7_9ROSI</name>
<organism evidence="1 2">
    <name type="scientific">Hibiscus sabdariffa</name>
    <name type="common">roselle</name>
    <dbReference type="NCBI Taxonomy" id="183260"/>
    <lineage>
        <taxon>Eukaryota</taxon>
        <taxon>Viridiplantae</taxon>
        <taxon>Streptophyta</taxon>
        <taxon>Embryophyta</taxon>
        <taxon>Tracheophyta</taxon>
        <taxon>Spermatophyta</taxon>
        <taxon>Magnoliopsida</taxon>
        <taxon>eudicotyledons</taxon>
        <taxon>Gunneridae</taxon>
        <taxon>Pentapetalae</taxon>
        <taxon>rosids</taxon>
        <taxon>malvids</taxon>
        <taxon>Malvales</taxon>
        <taxon>Malvaceae</taxon>
        <taxon>Malvoideae</taxon>
        <taxon>Hibiscus</taxon>
    </lineage>
</organism>
<dbReference type="EMBL" id="JBBPBN010000030">
    <property type="protein sequence ID" value="KAK9005334.1"/>
    <property type="molecule type" value="Genomic_DNA"/>
</dbReference>